<reference evidence="1 2" key="1">
    <citation type="journal article" date="2022" name="Allergy">
        <title>Genome assembly and annotation of Periplaneta americana reveal a comprehensive cockroach allergen profile.</title>
        <authorList>
            <person name="Wang L."/>
            <person name="Xiong Q."/>
            <person name="Saelim N."/>
            <person name="Wang L."/>
            <person name="Nong W."/>
            <person name="Wan A.T."/>
            <person name="Shi M."/>
            <person name="Liu X."/>
            <person name="Cao Q."/>
            <person name="Hui J.H.L."/>
            <person name="Sookrung N."/>
            <person name="Leung T.F."/>
            <person name="Tungtrongchitr A."/>
            <person name="Tsui S.K.W."/>
        </authorList>
    </citation>
    <scope>NUCLEOTIDE SEQUENCE [LARGE SCALE GENOMIC DNA]</scope>
    <source>
        <strain evidence="1">PWHHKU_190912</strain>
    </source>
</reference>
<name>A0ABQ8TK59_PERAM</name>
<organism evidence="1 2">
    <name type="scientific">Periplaneta americana</name>
    <name type="common">American cockroach</name>
    <name type="synonym">Blatta americana</name>
    <dbReference type="NCBI Taxonomy" id="6978"/>
    <lineage>
        <taxon>Eukaryota</taxon>
        <taxon>Metazoa</taxon>
        <taxon>Ecdysozoa</taxon>
        <taxon>Arthropoda</taxon>
        <taxon>Hexapoda</taxon>
        <taxon>Insecta</taxon>
        <taxon>Pterygota</taxon>
        <taxon>Neoptera</taxon>
        <taxon>Polyneoptera</taxon>
        <taxon>Dictyoptera</taxon>
        <taxon>Blattodea</taxon>
        <taxon>Blattoidea</taxon>
        <taxon>Blattidae</taxon>
        <taxon>Blattinae</taxon>
        <taxon>Periplaneta</taxon>
    </lineage>
</organism>
<protein>
    <submittedName>
        <fullName evidence="1">Uncharacterized protein</fullName>
    </submittedName>
</protein>
<dbReference type="EMBL" id="JAJSOF020000009">
    <property type="protein sequence ID" value="KAJ4446254.1"/>
    <property type="molecule type" value="Genomic_DNA"/>
</dbReference>
<keyword evidence="2" id="KW-1185">Reference proteome</keyword>
<dbReference type="Proteomes" id="UP001148838">
    <property type="component" value="Unassembled WGS sequence"/>
</dbReference>
<accession>A0ABQ8TK59</accession>
<gene>
    <name evidence="1" type="ORF">ANN_12948</name>
</gene>
<comment type="caution">
    <text evidence="1">The sequence shown here is derived from an EMBL/GenBank/DDBJ whole genome shotgun (WGS) entry which is preliminary data.</text>
</comment>
<proteinExistence type="predicted"/>
<sequence length="79" mass="9069">MSSNIVAVRVIPGRCPSTIRCHHTDCSENEILGHVLGFCRKGEVLRNSRHHKYQFGSVYNERRGENKLNASPRFWFVIG</sequence>
<evidence type="ECO:0000313" key="1">
    <source>
        <dbReference type="EMBL" id="KAJ4446254.1"/>
    </source>
</evidence>
<evidence type="ECO:0000313" key="2">
    <source>
        <dbReference type="Proteomes" id="UP001148838"/>
    </source>
</evidence>